<accession>A0ABR7WNE4</accession>
<gene>
    <name evidence="6" type="ORF">IDJ77_08360</name>
</gene>
<evidence type="ECO:0000256" key="2">
    <source>
        <dbReference type="ARBA" id="ARBA00022729"/>
    </source>
</evidence>
<dbReference type="Pfam" id="PF00263">
    <property type="entry name" value="Secretin"/>
    <property type="match status" value="1"/>
</dbReference>
<dbReference type="InterPro" id="IPR050810">
    <property type="entry name" value="Bact_Secretion_Sys_Channel"/>
</dbReference>
<proteinExistence type="inferred from homology"/>
<comment type="subcellular location">
    <subcellularLocation>
        <location evidence="1">Membrane</location>
    </subcellularLocation>
</comment>
<evidence type="ECO:0000313" key="7">
    <source>
        <dbReference type="Proteomes" id="UP000606600"/>
    </source>
</evidence>
<dbReference type="InterPro" id="IPR038591">
    <property type="entry name" value="NolW-like_sf"/>
</dbReference>
<keyword evidence="3" id="KW-0472">Membrane</keyword>
<dbReference type="RefSeq" id="WP_191188485.1">
    <property type="nucleotide sequence ID" value="NZ_JACWMY010000003.1"/>
</dbReference>
<sequence>MKKLYLLILFALAIFIPAKLVAQGNPRLIILQQKLDSLARFIPGLNKPVQLSISGVPIQEYLRAISRSNNINFYVDPTVNVSINNTFPNVVASNIILLMAQQYNLDIDVTGSILVIKPHFEPAVKPKIKELNVQYQKLNNVLSVDVANDSLAAVARKITQVSGKNIIVPPALQGKVVTAFITAADFDVAMDKFAYANEIKMVKTNDSFYLFQTLDENEQLYVNGDKNTSVKRVFKPINNTPAANVGIYVQTVGGQKLVSVNAANSSIMDLVRSASQEMNKNYFIYSEIKGNINFINANNLTYESFLDLIFKGTDYTYNQENNVYLIGERKLEGLRANLAVMLQNRSIDTVLAMIPQDWKRGIEIKEFREQNTLLLSGSKPQIQEIAALIKQIDVLVPQILIEVTLIDVHKTRKISTGLSAGTADSVKTGGTILPGVNFTLSSRSVNDLLNRLGGVFSTNLGRVTPNFYLNIKALEAQNNVDVRSVPKLAALNGHTASLSIGNTVFYKNVTQNVFPSAATNTSIFTNEYRESNANLTINIRPIVSGDDQVTLGIKIDISDFTSIPTDGSPPPKSTSKFESTLRAHNEDMIVLGGIERTESSDNSSGIPLLSRIPILKWIFSSKEKVRSKVVTLVFIKPTIIR</sequence>
<dbReference type="InterPro" id="IPR001775">
    <property type="entry name" value="GspD/PilQ"/>
</dbReference>
<keyword evidence="2" id="KW-0732">Signal</keyword>
<organism evidence="6 7">
    <name type="scientific">Mucilaginibacter pankratovii</name>
    <dbReference type="NCBI Taxonomy" id="2772110"/>
    <lineage>
        <taxon>Bacteria</taxon>
        <taxon>Pseudomonadati</taxon>
        <taxon>Bacteroidota</taxon>
        <taxon>Sphingobacteriia</taxon>
        <taxon>Sphingobacteriales</taxon>
        <taxon>Sphingobacteriaceae</taxon>
        <taxon>Mucilaginibacter</taxon>
    </lineage>
</organism>
<dbReference type="Gene3D" id="3.30.1370.120">
    <property type="match status" value="1"/>
</dbReference>
<keyword evidence="7" id="KW-1185">Reference proteome</keyword>
<comment type="caution">
    <text evidence="6">The sequence shown here is derived from an EMBL/GenBank/DDBJ whole genome shotgun (WGS) entry which is preliminary data.</text>
</comment>
<feature type="domain" description="Type II/III secretion system secretin-like" evidence="5">
    <location>
        <begin position="473"/>
        <end position="641"/>
    </location>
</feature>
<dbReference type="Gene3D" id="3.55.50.30">
    <property type="match status" value="1"/>
</dbReference>
<evidence type="ECO:0000256" key="4">
    <source>
        <dbReference type="RuleBase" id="RU004003"/>
    </source>
</evidence>
<dbReference type="PANTHER" id="PTHR30332:SF24">
    <property type="entry name" value="SECRETIN GSPD-RELATED"/>
    <property type="match status" value="1"/>
</dbReference>
<evidence type="ECO:0000256" key="1">
    <source>
        <dbReference type="ARBA" id="ARBA00004370"/>
    </source>
</evidence>
<comment type="similarity">
    <text evidence="4">Belongs to the bacterial secretin family.</text>
</comment>
<dbReference type="Proteomes" id="UP000606600">
    <property type="component" value="Unassembled WGS sequence"/>
</dbReference>
<evidence type="ECO:0000256" key="3">
    <source>
        <dbReference type="ARBA" id="ARBA00023136"/>
    </source>
</evidence>
<reference evidence="6 7" key="1">
    <citation type="submission" date="2020-09" db="EMBL/GenBank/DDBJ databases">
        <title>Novel species of Mucilaginibacter isolated from a glacier on the Tibetan Plateau.</title>
        <authorList>
            <person name="Liu Q."/>
            <person name="Xin Y.-H."/>
        </authorList>
    </citation>
    <scope>NUCLEOTIDE SEQUENCE [LARGE SCALE GENOMIC DNA]</scope>
    <source>
        <strain evidence="6 7">ZT4R22</strain>
    </source>
</reference>
<dbReference type="PRINTS" id="PR00811">
    <property type="entry name" value="BCTERIALGSPD"/>
</dbReference>
<protein>
    <submittedName>
        <fullName evidence="6">Secretin and TonB N-terminal domain-containing protein</fullName>
    </submittedName>
</protein>
<dbReference type="EMBL" id="JACWMY010000003">
    <property type="protein sequence ID" value="MBD1363822.1"/>
    <property type="molecule type" value="Genomic_DNA"/>
</dbReference>
<evidence type="ECO:0000313" key="6">
    <source>
        <dbReference type="EMBL" id="MBD1363822.1"/>
    </source>
</evidence>
<dbReference type="PANTHER" id="PTHR30332">
    <property type="entry name" value="PROBABLE GENERAL SECRETION PATHWAY PROTEIN D"/>
    <property type="match status" value="1"/>
</dbReference>
<dbReference type="InterPro" id="IPR004846">
    <property type="entry name" value="T2SS/T3SS_dom"/>
</dbReference>
<name>A0ABR7WNE4_9SPHI</name>
<evidence type="ECO:0000259" key="5">
    <source>
        <dbReference type="Pfam" id="PF00263"/>
    </source>
</evidence>